<dbReference type="Proteomes" id="UP000284842">
    <property type="component" value="Unassembled WGS sequence"/>
</dbReference>
<dbReference type="GO" id="GO:0005525">
    <property type="term" value="F:GTP binding"/>
    <property type="evidence" value="ECO:0007669"/>
    <property type="project" value="UniProtKB-KW"/>
</dbReference>
<dbReference type="SUPFAM" id="SSF52540">
    <property type="entry name" value="P-loop containing nucleoside triphosphate hydrolases"/>
    <property type="match status" value="1"/>
</dbReference>
<evidence type="ECO:0000256" key="6">
    <source>
        <dbReference type="ARBA" id="ARBA00022679"/>
    </source>
</evidence>
<comment type="similarity">
    <text evidence="3">Belongs to the GTR/RAG GTP-binding protein family.</text>
</comment>
<dbReference type="GO" id="GO:0000329">
    <property type="term" value="C:fungal-type vacuole membrane"/>
    <property type="evidence" value="ECO:0007669"/>
    <property type="project" value="TreeGrafter"/>
</dbReference>
<gene>
    <name evidence="10" type="ORF">CVT24_003683</name>
</gene>
<dbReference type="InterPro" id="IPR034964">
    <property type="entry name" value="LS"/>
</dbReference>
<dbReference type="GO" id="GO:0000906">
    <property type="term" value="F:6,7-dimethyl-8-ribityllumazine synthase activity"/>
    <property type="evidence" value="ECO:0007669"/>
    <property type="project" value="UniProtKB-EC"/>
</dbReference>
<evidence type="ECO:0000313" key="10">
    <source>
        <dbReference type="EMBL" id="PPQ74813.1"/>
    </source>
</evidence>
<dbReference type="GO" id="GO:1990131">
    <property type="term" value="C:Gtr1-Gtr2 GTPase complex"/>
    <property type="evidence" value="ECO:0007669"/>
    <property type="project" value="TreeGrafter"/>
</dbReference>
<keyword evidence="11" id="KW-1185">Reference proteome</keyword>
<dbReference type="FunCoup" id="A0A409W8J9">
    <property type="interactions" value="162"/>
</dbReference>
<dbReference type="InterPro" id="IPR039397">
    <property type="entry name" value="RagA/B"/>
</dbReference>
<name>A0A409W8J9_9AGAR</name>
<dbReference type="PANTHER" id="PTHR11259">
    <property type="entry name" value="RAS-RELATED GTP BINDING RAG/GTR YEAST"/>
    <property type="match status" value="1"/>
</dbReference>
<sequence>MSTIKGLTASQVNYDGSNLRVAIVHARWNTAVIEALVAGAVAKLKEKGVKESNIVIESVPGSYELPFAVSRMIPGSHIQAGSNVADLLGGLSFGAVSPKQPSRTNTPGPASGGLNQPFDAVIAIGVLIKGATMHFEYICESVSHALMKIQLDTGVPVIFGVLTALTDDQALERAGLGRGDNKGHNHGEDWGLAAVEMGSHVLLMGASGSGKTSMRSLIFSNNPASLTARLGATIDVEQNHVRFLGDLILNLWDCGGQDSFMDTYLSTQRATIFQQVGVMIYVFDVESREMNKDLEYYRDCLGWLRHYSPEAAVFLLVHKMDLVREPRQHTFEKKKQELQDASGDTEMTVFGTSIYDESLYRAWSNIVHTLIPNASILSKHLTTFGAACSATEVILFEKTTFLVIATSSSGSESPSSSSDFGDTSSIQLDGKRYERTSELIKAFKHSCSRVREDFRSLEMELNDFTAVLDEMTRNTYVMIIVHDPTIGLFIFGPRSQRLANGQGFSEVAALKLNIRLARRKFEELQSDSLVS</sequence>
<dbReference type="FunFam" id="3.40.50.300:FF:000488">
    <property type="entry name" value="Small monomeric GTPase (Gtr1)"/>
    <property type="match status" value="1"/>
</dbReference>
<dbReference type="NCBIfam" id="TIGR00114">
    <property type="entry name" value="lumazine-synth"/>
    <property type="match status" value="1"/>
</dbReference>
<evidence type="ECO:0000256" key="4">
    <source>
        <dbReference type="ARBA" id="ARBA00012664"/>
    </source>
</evidence>
<evidence type="ECO:0000256" key="7">
    <source>
        <dbReference type="ARBA" id="ARBA00022741"/>
    </source>
</evidence>
<evidence type="ECO:0000256" key="2">
    <source>
        <dbReference type="ARBA" id="ARBA00007424"/>
    </source>
</evidence>
<dbReference type="PANTHER" id="PTHR11259:SF1">
    <property type="entry name" value="RAS-RELATED GTP-BINDING PROTEIN"/>
    <property type="match status" value="1"/>
</dbReference>
<dbReference type="SUPFAM" id="SSF52121">
    <property type="entry name" value="Lumazine synthase"/>
    <property type="match status" value="1"/>
</dbReference>
<comment type="pathway">
    <text evidence="1">Cofactor biosynthesis; riboflavin biosynthesis; riboflavin from 2-hydroxy-3-oxobutyl phosphate and 5-amino-6-(D-ribitylamino)uracil: step 1/2.</text>
</comment>
<evidence type="ECO:0000256" key="8">
    <source>
        <dbReference type="ARBA" id="ARBA00023134"/>
    </source>
</evidence>
<dbReference type="InterPro" id="IPR006762">
    <property type="entry name" value="Gtr1_RagA"/>
</dbReference>
<dbReference type="EC" id="2.5.1.78" evidence="4"/>
<dbReference type="GO" id="GO:1904263">
    <property type="term" value="P:positive regulation of TORC1 signaling"/>
    <property type="evidence" value="ECO:0007669"/>
    <property type="project" value="TreeGrafter"/>
</dbReference>
<dbReference type="Pfam" id="PF00885">
    <property type="entry name" value="DMRL_synthase"/>
    <property type="match status" value="2"/>
</dbReference>
<dbReference type="CDD" id="cd11384">
    <property type="entry name" value="RagA_like"/>
    <property type="match status" value="1"/>
</dbReference>
<dbReference type="Pfam" id="PF04670">
    <property type="entry name" value="Gtr1_RagA"/>
    <property type="match status" value="1"/>
</dbReference>
<keyword evidence="7" id="KW-0547">Nucleotide-binding</keyword>
<dbReference type="AlphaFoldDB" id="A0A409W8J9"/>
<dbReference type="UniPathway" id="UPA00275">
    <property type="reaction ID" value="UER00404"/>
</dbReference>
<dbReference type="Gene3D" id="3.40.50.960">
    <property type="entry name" value="Lumazine/riboflavin synthase"/>
    <property type="match status" value="1"/>
</dbReference>
<dbReference type="InParanoid" id="A0A409W8J9"/>
<comment type="caution">
    <text evidence="10">The sequence shown here is derived from an EMBL/GenBank/DDBJ whole genome shotgun (WGS) entry which is preliminary data.</text>
</comment>
<dbReference type="STRING" id="181874.A0A409W8J9"/>
<dbReference type="OrthoDB" id="10020193at2759"/>
<dbReference type="HAMAP" id="MF_00178">
    <property type="entry name" value="Lumazine_synth"/>
    <property type="match status" value="1"/>
</dbReference>
<dbReference type="GO" id="GO:0005634">
    <property type="term" value="C:nucleus"/>
    <property type="evidence" value="ECO:0007669"/>
    <property type="project" value="TreeGrafter"/>
</dbReference>
<evidence type="ECO:0000256" key="5">
    <source>
        <dbReference type="ARBA" id="ARBA00022619"/>
    </source>
</evidence>
<dbReference type="GO" id="GO:0003924">
    <property type="term" value="F:GTPase activity"/>
    <property type="evidence" value="ECO:0007669"/>
    <property type="project" value="TreeGrafter"/>
</dbReference>
<dbReference type="GO" id="GO:0009349">
    <property type="term" value="C:riboflavin synthase complex"/>
    <property type="evidence" value="ECO:0007669"/>
    <property type="project" value="InterPro"/>
</dbReference>
<reference evidence="10 11" key="1">
    <citation type="journal article" date="2018" name="Evol. Lett.">
        <title>Horizontal gene cluster transfer increased hallucinogenic mushroom diversity.</title>
        <authorList>
            <person name="Reynolds H.T."/>
            <person name="Vijayakumar V."/>
            <person name="Gluck-Thaler E."/>
            <person name="Korotkin H.B."/>
            <person name="Matheny P.B."/>
            <person name="Slot J.C."/>
        </authorList>
    </citation>
    <scope>NUCLEOTIDE SEQUENCE [LARGE SCALE GENOMIC DNA]</scope>
    <source>
        <strain evidence="10 11">2629</strain>
    </source>
</reference>
<dbReference type="GO" id="GO:0010507">
    <property type="term" value="P:negative regulation of autophagy"/>
    <property type="evidence" value="ECO:0007669"/>
    <property type="project" value="TreeGrafter"/>
</dbReference>
<proteinExistence type="inferred from homology"/>
<dbReference type="Gene3D" id="3.40.50.300">
    <property type="entry name" value="P-loop containing nucleotide triphosphate hydrolases"/>
    <property type="match status" value="1"/>
</dbReference>
<dbReference type="Gene3D" id="3.30.450.190">
    <property type="match status" value="1"/>
</dbReference>
<organism evidence="10 11">
    <name type="scientific">Panaeolus cyanescens</name>
    <dbReference type="NCBI Taxonomy" id="181874"/>
    <lineage>
        <taxon>Eukaryota</taxon>
        <taxon>Fungi</taxon>
        <taxon>Dikarya</taxon>
        <taxon>Basidiomycota</taxon>
        <taxon>Agaricomycotina</taxon>
        <taxon>Agaricomycetes</taxon>
        <taxon>Agaricomycetidae</taxon>
        <taxon>Agaricales</taxon>
        <taxon>Agaricineae</taxon>
        <taxon>Galeropsidaceae</taxon>
        <taxon>Panaeolus</taxon>
    </lineage>
</organism>
<dbReference type="CDD" id="cd09209">
    <property type="entry name" value="Lumazine_synthase-I"/>
    <property type="match status" value="1"/>
</dbReference>
<evidence type="ECO:0000313" key="11">
    <source>
        <dbReference type="Proteomes" id="UP000284842"/>
    </source>
</evidence>
<dbReference type="GO" id="GO:0009231">
    <property type="term" value="P:riboflavin biosynthetic process"/>
    <property type="evidence" value="ECO:0007669"/>
    <property type="project" value="UniProtKB-UniPathway"/>
</dbReference>
<keyword evidence="8" id="KW-0342">GTP-binding</keyword>
<evidence type="ECO:0000256" key="9">
    <source>
        <dbReference type="ARBA" id="ARBA00048785"/>
    </source>
</evidence>
<dbReference type="InterPro" id="IPR036467">
    <property type="entry name" value="LS/RS_sf"/>
</dbReference>
<keyword evidence="6" id="KW-0808">Transferase</keyword>
<comment type="similarity">
    <text evidence="2">Belongs to the DMRL synthase family.</text>
</comment>
<dbReference type="InterPro" id="IPR027417">
    <property type="entry name" value="P-loop_NTPase"/>
</dbReference>
<keyword evidence="5" id="KW-0686">Riboflavin biosynthesis</keyword>
<dbReference type="GO" id="GO:0009267">
    <property type="term" value="P:cellular response to starvation"/>
    <property type="evidence" value="ECO:0007669"/>
    <property type="project" value="TreeGrafter"/>
</dbReference>
<protein>
    <recommendedName>
        <fullName evidence="4">6,7-dimethyl-8-ribityllumazine synthase</fullName>
        <ecNumber evidence="4">2.5.1.78</ecNumber>
    </recommendedName>
</protein>
<accession>A0A409W8J9</accession>
<dbReference type="InterPro" id="IPR002180">
    <property type="entry name" value="LS/RS"/>
</dbReference>
<dbReference type="EMBL" id="NHTK01005724">
    <property type="protein sequence ID" value="PPQ74813.1"/>
    <property type="molecule type" value="Genomic_DNA"/>
</dbReference>
<comment type="catalytic activity">
    <reaction evidence="9">
        <text>(2S)-2-hydroxy-3-oxobutyl phosphate + 5-amino-6-(D-ribitylamino)uracil = 6,7-dimethyl-8-(1-D-ribityl)lumazine + phosphate + 2 H2O + H(+)</text>
        <dbReference type="Rhea" id="RHEA:26152"/>
        <dbReference type="ChEBI" id="CHEBI:15377"/>
        <dbReference type="ChEBI" id="CHEBI:15378"/>
        <dbReference type="ChEBI" id="CHEBI:15934"/>
        <dbReference type="ChEBI" id="CHEBI:43474"/>
        <dbReference type="ChEBI" id="CHEBI:58201"/>
        <dbReference type="ChEBI" id="CHEBI:58830"/>
        <dbReference type="EC" id="2.5.1.78"/>
    </reaction>
</comment>
<evidence type="ECO:0000256" key="1">
    <source>
        <dbReference type="ARBA" id="ARBA00004917"/>
    </source>
</evidence>
<evidence type="ECO:0000256" key="3">
    <source>
        <dbReference type="ARBA" id="ARBA00007756"/>
    </source>
</evidence>